<evidence type="ECO:0000313" key="1">
    <source>
        <dbReference type="EMBL" id="CAG8574611.1"/>
    </source>
</evidence>
<protein>
    <submittedName>
        <fullName evidence="1">28692_t:CDS:1</fullName>
    </submittedName>
</protein>
<proteinExistence type="predicted"/>
<gene>
    <name evidence="1" type="ORF">RPERSI_LOCUS4892</name>
</gene>
<keyword evidence="2" id="KW-1185">Reference proteome</keyword>
<dbReference type="Proteomes" id="UP000789920">
    <property type="component" value="Unassembled WGS sequence"/>
</dbReference>
<organism evidence="1 2">
    <name type="scientific">Racocetra persica</name>
    <dbReference type="NCBI Taxonomy" id="160502"/>
    <lineage>
        <taxon>Eukaryota</taxon>
        <taxon>Fungi</taxon>
        <taxon>Fungi incertae sedis</taxon>
        <taxon>Mucoromycota</taxon>
        <taxon>Glomeromycotina</taxon>
        <taxon>Glomeromycetes</taxon>
        <taxon>Diversisporales</taxon>
        <taxon>Gigasporaceae</taxon>
        <taxon>Racocetra</taxon>
    </lineage>
</organism>
<evidence type="ECO:0000313" key="2">
    <source>
        <dbReference type="Proteomes" id="UP000789920"/>
    </source>
</evidence>
<reference evidence="1" key="1">
    <citation type="submission" date="2021-06" db="EMBL/GenBank/DDBJ databases">
        <authorList>
            <person name="Kallberg Y."/>
            <person name="Tangrot J."/>
            <person name="Rosling A."/>
        </authorList>
    </citation>
    <scope>NUCLEOTIDE SEQUENCE</scope>
    <source>
        <strain evidence="1">MA461A</strain>
    </source>
</reference>
<name>A0ACA9M7C0_9GLOM</name>
<dbReference type="EMBL" id="CAJVQC010007054">
    <property type="protein sequence ID" value="CAG8574611.1"/>
    <property type="molecule type" value="Genomic_DNA"/>
</dbReference>
<feature type="non-terminal residue" evidence="1">
    <location>
        <position position="1"/>
    </location>
</feature>
<sequence length="209" mass="23744">TVKQYRKRLARERQRNLKRRKKVTNTEPRVEVEITNTTLNNNSIRLVEVEVPTTTNKTNTQAIENEARYFFVDSSNSTGKIFLYNILLAYVRSLGEIAVAVASSRIATLLISGSCTAHSRFKILLKPNESLICNISHKKLSSDIVIPKGKLPDLINFVYPNLVEYSSNINYIVSRAILIPKNDDIENISSLIIDWFLGELHTYPSANDF</sequence>
<comment type="caution">
    <text evidence="1">The sequence shown here is derived from an EMBL/GenBank/DDBJ whole genome shotgun (WGS) entry which is preliminary data.</text>
</comment>
<accession>A0ACA9M7C0</accession>